<dbReference type="CDD" id="cd02440">
    <property type="entry name" value="AdoMet_MTases"/>
    <property type="match status" value="1"/>
</dbReference>
<name>A0ABQ3UR07_9CHLR</name>
<keyword evidence="3" id="KW-1185">Reference proteome</keyword>
<evidence type="ECO:0000313" key="2">
    <source>
        <dbReference type="EMBL" id="GHO55178.1"/>
    </source>
</evidence>
<dbReference type="Proteomes" id="UP000654345">
    <property type="component" value="Unassembled WGS sequence"/>
</dbReference>
<reference evidence="2 3" key="1">
    <citation type="journal article" date="2021" name="Int. J. Syst. Evol. Microbiol.">
        <title>Reticulibacter mediterranei gen. nov., sp. nov., within the new family Reticulibacteraceae fam. nov., and Ktedonospora formicarum gen. nov., sp. nov., Ktedonobacter robiniae sp. nov., Dictyobacter formicarum sp. nov. and Dictyobacter arantiisoli sp. nov., belonging to the class Ktedonobacteria.</title>
        <authorList>
            <person name="Yabe S."/>
            <person name="Zheng Y."/>
            <person name="Wang C.M."/>
            <person name="Sakai Y."/>
            <person name="Abe K."/>
            <person name="Yokota A."/>
            <person name="Donadio S."/>
            <person name="Cavaletti L."/>
            <person name="Monciardini P."/>
        </authorList>
    </citation>
    <scope>NUCLEOTIDE SEQUENCE [LARGE SCALE GENOMIC DNA]</scope>
    <source>
        <strain evidence="2 3">SOSP1-30</strain>
    </source>
</reference>
<protein>
    <recommendedName>
        <fullName evidence="1">Methyltransferase domain-containing protein</fullName>
    </recommendedName>
</protein>
<dbReference type="EMBL" id="BNJG01000001">
    <property type="protein sequence ID" value="GHO55178.1"/>
    <property type="molecule type" value="Genomic_DNA"/>
</dbReference>
<evidence type="ECO:0000259" key="1">
    <source>
        <dbReference type="Pfam" id="PF13847"/>
    </source>
</evidence>
<proteinExistence type="predicted"/>
<feature type="domain" description="Methyltransferase" evidence="1">
    <location>
        <begin position="41"/>
        <end position="169"/>
    </location>
</feature>
<dbReference type="RefSeq" id="WP_201371798.1">
    <property type="nucleotide sequence ID" value="NZ_BNJG01000001.1"/>
</dbReference>
<dbReference type="PANTHER" id="PTHR43591:SF24">
    <property type="entry name" value="2-METHOXY-6-POLYPRENYL-1,4-BENZOQUINOL METHYLASE, MITOCHONDRIAL"/>
    <property type="match status" value="1"/>
</dbReference>
<dbReference type="PANTHER" id="PTHR43591">
    <property type="entry name" value="METHYLTRANSFERASE"/>
    <property type="match status" value="1"/>
</dbReference>
<organism evidence="2 3">
    <name type="scientific">Ktedonobacter robiniae</name>
    <dbReference type="NCBI Taxonomy" id="2778365"/>
    <lineage>
        <taxon>Bacteria</taxon>
        <taxon>Bacillati</taxon>
        <taxon>Chloroflexota</taxon>
        <taxon>Ktedonobacteria</taxon>
        <taxon>Ktedonobacterales</taxon>
        <taxon>Ktedonobacteraceae</taxon>
        <taxon>Ktedonobacter</taxon>
    </lineage>
</organism>
<dbReference type="Gene3D" id="3.40.50.150">
    <property type="entry name" value="Vaccinia Virus protein VP39"/>
    <property type="match status" value="1"/>
</dbReference>
<sequence length="278" mass="31408">MLDYLRFIYDPNEPGTASVFDECSLWAARFGLMLLNNLELHPNLNVLDLACGTGFPLFELAHMYGASCQVTGVDSWKGAVERARLKLKVYQLPNVQILEADAEHLPFQAESFDMIVSNLGINNFSDPNAVLAECFRITKPEGHLVLTTNPAGHMHEFYEVFRATLKELNKPAYLERLESNEAHRGAKEALLDLLQNNGFRPLTFKEDQFQLRYQNGSALFNHPLTKFGFLDGWRRVVDPEDEEQIFAILEHKLNQVASASGGLSMTVPMLYLESEKLA</sequence>
<gene>
    <name evidence="2" type="ORF">KSB_36530</name>
</gene>
<dbReference type="Pfam" id="PF13847">
    <property type="entry name" value="Methyltransf_31"/>
    <property type="match status" value="1"/>
</dbReference>
<evidence type="ECO:0000313" key="3">
    <source>
        <dbReference type="Proteomes" id="UP000654345"/>
    </source>
</evidence>
<comment type="caution">
    <text evidence="2">The sequence shown here is derived from an EMBL/GenBank/DDBJ whole genome shotgun (WGS) entry which is preliminary data.</text>
</comment>
<dbReference type="SUPFAM" id="SSF53335">
    <property type="entry name" value="S-adenosyl-L-methionine-dependent methyltransferases"/>
    <property type="match status" value="1"/>
</dbReference>
<dbReference type="InterPro" id="IPR025714">
    <property type="entry name" value="Methyltranfer_dom"/>
</dbReference>
<dbReference type="InterPro" id="IPR029063">
    <property type="entry name" value="SAM-dependent_MTases_sf"/>
</dbReference>
<accession>A0ABQ3UR07</accession>